<keyword evidence="2" id="KW-0813">Transport</keyword>
<evidence type="ECO:0000313" key="11">
    <source>
        <dbReference type="EMBL" id="NKN34094.1"/>
    </source>
</evidence>
<sequence>MVDWGFWEFILIAVVALVVIGPERLPRVARMAGKWVGKARRTLASVKHEIDREFQTEELNRVLEEQRRARPLETLLDEPERRAPDGVKTSGAERVDPPPRD</sequence>
<feature type="transmembrane region" description="Helical" evidence="10">
    <location>
        <begin position="6"/>
        <end position="25"/>
    </location>
</feature>
<dbReference type="InterPro" id="IPR003369">
    <property type="entry name" value="TatA/B/E"/>
</dbReference>
<protein>
    <submittedName>
        <fullName evidence="11">Twin-arginine translocase subunit TatB</fullName>
    </submittedName>
</protein>
<feature type="region of interest" description="Disordered" evidence="9">
    <location>
        <begin position="70"/>
        <end position="101"/>
    </location>
</feature>
<dbReference type="EMBL" id="JAAXKX010000020">
    <property type="protein sequence ID" value="NKN34094.1"/>
    <property type="molecule type" value="Genomic_DNA"/>
</dbReference>
<keyword evidence="3" id="KW-1003">Cell membrane</keyword>
<evidence type="ECO:0000256" key="8">
    <source>
        <dbReference type="ARBA" id="ARBA00023136"/>
    </source>
</evidence>
<keyword evidence="12" id="KW-1185">Reference proteome</keyword>
<evidence type="ECO:0000256" key="3">
    <source>
        <dbReference type="ARBA" id="ARBA00022475"/>
    </source>
</evidence>
<dbReference type="Proteomes" id="UP000740754">
    <property type="component" value="Unassembled WGS sequence"/>
</dbReference>
<name>A0ABX1IAM2_9GAMM</name>
<dbReference type="PANTHER" id="PTHR33162">
    <property type="entry name" value="SEC-INDEPENDENT PROTEIN TRANSLOCASE PROTEIN TATA, CHLOROPLASTIC"/>
    <property type="match status" value="1"/>
</dbReference>
<dbReference type="PANTHER" id="PTHR33162:SF1">
    <property type="entry name" value="SEC-INDEPENDENT PROTEIN TRANSLOCASE PROTEIN TATA, CHLOROPLASTIC"/>
    <property type="match status" value="1"/>
</dbReference>
<keyword evidence="6 10" id="KW-1133">Transmembrane helix</keyword>
<evidence type="ECO:0000256" key="2">
    <source>
        <dbReference type="ARBA" id="ARBA00022448"/>
    </source>
</evidence>
<dbReference type="NCBIfam" id="TIGR01410">
    <property type="entry name" value="tatB"/>
    <property type="match status" value="1"/>
</dbReference>
<dbReference type="Pfam" id="PF02416">
    <property type="entry name" value="TatA_B_E"/>
    <property type="match status" value="1"/>
</dbReference>
<evidence type="ECO:0000313" key="12">
    <source>
        <dbReference type="Proteomes" id="UP000740754"/>
    </source>
</evidence>
<feature type="compositionally biased region" description="Basic and acidic residues" evidence="9">
    <location>
        <begin position="78"/>
        <end position="101"/>
    </location>
</feature>
<evidence type="ECO:0000256" key="10">
    <source>
        <dbReference type="SAM" id="Phobius"/>
    </source>
</evidence>
<evidence type="ECO:0000256" key="4">
    <source>
        <dbReference type="ARBA" id="ARBA00022692"/>
    </source>
</evidence>
<accession>A0ABX1IAM2</accession>
<dbReference type="Gene3D" id="1.20.5.3310">
    <property type="match status" value="1"/>
</dbReference>
<comment type="caution">
    <text evidence="11">The sequence shown here is derived from an EMBL/GenBank/DDBJ whole genome shotgun (WGS) entry which is preliminary data.</text>
</comment>
<evidence type="ECO:0000256" key="5">
    <source>
        <dbReference type="ARBA" id="ARBA00022927"/>
    </source>
</evidence>
<proteinExistence type="predicted"/>
<keyword evidence="5" id="KW-0653">Protein transport</keyword>
<comment type="subcellular location">
    <subcellularLocation>
        <location evidence="1">Membrane</location>
        <topology evidence="1">Single-pass membrane protein</topology>
    </subcellularLocation>
</comment>
<dbReference type="PRINTS" id="PR01506">
    <property type="entry name" value="TATBPROTEIN"/>
</dbReference>
<evidence type="ECO:0000256" key="1">
    <source>
        <dbReference type="ARBA" id="ARBA00004167"/>
    </source>
</evidence>
<reference evidence="11 12" key="1">
    <citation type="submission" date="2020-04" db="EMBL/GenBank/DDBJ databases">
        <title>Draft Whole-Genome sequence of Marichromatium bheemlicum DSM 18632, type strain.</title>
        <authorList>
            <person name="Kyndt J.A."/>
            <person name="Meyer T.E."/>
        </authorList>
    </citation>
    <scope>NUCLEOTIDE SEQUENCE [LARGE SCALE GENOMIC DNA]</scope>
    <source>
        <strain evidence="11 12">DSM 18632</strain>
    </source>
</reference>
<gene>
    <name evidence="11" type="primary">tatB</name>
    <name evidence="11" type="ORF">HF203_12775</name>
</gene>
<dbReference type="InterPro" id="IPR018448">
    <property type="entry name" value="TatB"/>
</dbReference>
<evidence type="ECO:0000256" key="9">
    <source>
        <dbReference type="SAM" id="MobiDB-lite"/>
    </source>
</evidence>
<organism evidence="11 12">
    <name type="scientific">Marichromatium bheemlicum</name>
    <dbReference type="NCBI Taxonomy" id="365339"/>
    <lineage>
        <taxon>Bacteria</taxon>
        <taxon>Pseudomonadati</taxon>
        <taxon>Pseudomonadota</taxon>
        <taxon>Gammaproteobacteria</taxon>
        <taxon>Chromatiales</taxon>
        <taxon>Chromatiaceae</taxon>
        <taxon>Marichromatium</taxon>
    </lineage>
</organism>
<keyword evidence="4 10" id="KW-0812">Transmembrane</keyword>
<evidence type="ECO:0000256" key="6">
    <source>
        <dbReference type="ARBA" id="ARBA00022989"/>
    </source>
</evidence>
<evidence type="ECO:0000256" key="7">
    <source>
        <dbReference type="ARBA" id="ARBA00023010"/>
    </source>
</evidence>
<keyword evidence="7" id="KW-0811">Translocation</keyword>
<keyword evidence="8 10" id="KW-0472">Membrane</keyword>
<dbReference type="RefSeq" id="WP_168670300.1">
    <property type="nucleotide sequence ID" value="NZ_JAAXKX010000020.1"/>
</dbReference>